<keyword evidence="1" id="KW-0479">Metal-binding</keyword>
<dbReference type="Gene3D" id="1.10.238.10">
    <property type="entry name" value="EF-hand"/>
    <property type="match status" value="1"/>
</dbReference>
<dbReference type="AlphaFoldDB" id="A0A1E7FCE4"/>
<proteinExistence type="predicted"/>
<feature type="transmembrane region" description="Helical" evidence="5">
    <location>
        <begin position="160"/>
        <end position="179"/>
    </location>
</feature>
<feature type="transmembrane region" description="Helical" evidence="5">
    <location>
        <begin position="103"/>
        <end position="123"/>
    </location>
</feature>
<feature type="compositionally biased region" description="Polar residues" evidence="4">
    <location>
        <begin position="14"/>
        <end position="27"/>
    </location>
</feature>
<dbReference type="InParanoid" id="A0A1E7FCE4"/>
<evidence type="ECO:0000256" key="5">
    <source>
        <dbReference type="SAM" id="Phobius"/>
    </source>
</evidence>
<dbReference type="KEGG" id="fcy:FRACYDRAFT_261864"/>
<sequence length="319" mass="35707">MSDNKKVAADSALPPSTSAKEGKGNSTINTAHQYRTTQYLWSLRTADAVLSAAGAAGSLILLQWIQDYLILTNYNMTTNIVGGFLGGSAIKFFLNQNPPTLEAFFKSTAASIVIGSSIHSFLWSYDDETKTSTTIIPNEYSTHLILFLMILFWKLDVGSIWGAGNSLAMYIACGSGFWGDINNNNLQSLMKDFPIVYILRPYLLGHLCLYLMALGMARIRRIVRITILRREHHIQKVDNDVIKLINDRKKLRMLFDRMDTGGDGRLDEHELKLTLRCTVGEDITLEACRYIIRSVDTDGDGQIDFDEFCASAEEITLLQ</sequence>
<feature type="transmembrane region" description="Helical" evidence="5">
    <location>
        <begin position="199"/>
        <end position="219"/>
    </location>
</feature>
<dbReference type="SUPFAM" id="SSF47473">
    <property type="entry name" value="EF-hand"/>
    <property type="match status" value="1"/>
</dbReference>
<dbReference type="CDD" id="cd00051">
    <property type="entry name" value="EFh"/>
    <property type="match status" value="1"/>
</dbReference>
<evidence type="ECO:0000256" key="4">
    <source>
        <dbReference type="SAM" id="MobiDB-lite"/>
    </source>
</evidence>
<evidence type="ECO:0000313" key="7">
    <source>
        <dbReference type="EMBL" id="OEU15837.1"/>
    </source>
</evidence>
<dbReference type="InterPro" id="IPR002048">
    <property type="entry name" value="EF_hand_dom"/>
</dbReference>
<dbReference type="InterPro" id="IPR039647">
    <property type="entry name" value="EF_hand_pair_protein_CML-like"/>
</dbReference>
<dbReference type="PANTHER" id="PTHR10891">
    <property type="entry name" value="EF-HAND CALCIUM-BINDING DOMAIN CONTAINING PROTEIN"/>
    <property type="match status" value="1"/>
</dbReference>
<keyword evidence="5" id="KW-1133">Transmembrane helix</keyword>
<dbReference type="InterPro" id="IPR011992">
    <property type="entry name" value="EF-hand-dom_pair"/>
</dbReference>
<keyword evidence="3" id="KW-0106">Calcium</keyword>
<name>A0A1E7FCE4_9STRA</name>
<keyword evidence="2" id="KW-0677">Repeat</keyword>
<dbReference type="Pfam" id="PF13499">
    <property type="entry name" value="EF-hand_7"/>
    <property type="match status" value="1"/>
</dbReference>
<feature type="transmembrane region" description="Helical" evidence="5">
    <location>
        <begin position="77"/>
        <end position="94"/>
    </location>
</feature>
<keyword evidence="5" id="KW-0812">Transmembrane</keyword>
<feature type="domain" description="EF-hand" evidence="6">
    <location>
        <begin position="283"/>
        <end position="318"/>
    </location>
</feature>
<dbReference type="EMBL" id="KV784359">
    <property type="protein sequence ID" value="OEU15837.1"/>
    <property type="molecule type" value="Genomic_DNA"/>
</dbReference>
<feature type="transmembrane region" description="Helical" evidence="5">
    <location>
        <begin position="135"/>
        <end position="153"/>
    </location>
</feature>
<organism evidence="7 8">
    <name type="scientific">Fragilariopsis cylindrus CCMP1102</name>
    <dbReference type="NCBI Taxonomy" id="635003"/>
    <lineage>
        <taxon>Eukaryota</taxon>
        <taxon>Sar</taxon>
        <taxon>Stramenopiles</taxon>
        <taxon>Ochrophyta</taxon>
        <taxon>Bacillariophyta</taxon>
        <taxon>Bacillariophyceae</taxon>
        <taxon>Bacillariophycidae</taxon>
        <taxon>Bacillariales</taxon>
        <taxon>Bacillariaceae</taxon>
        <taxon>Fragilariopsis</taxon>
    </lineage>
</organism>
<keyword evidence="8" id="KW-1185">Reference proteome</keyword>
<feature type="region of interest" description="Disordered" evidence="4">
    <location>
        <begin position="1"/>
        <end position="27"/>
    </location>
</feature>
<feature type="transmembrane region" description="Helical" evidence="5">
    <location>
        <begin position="45"/>
        <end position="65"/>
    </location>
</feature>
<dbReference type="PROSITE" id="PS50222">
    <property type="entry name" value="EF_HAND_2"/>
    <property type="match status" value="2"/>
</dbReference>
<dbReference type="InterPro" id="IPR018247">
    <property type="entry name" value="EF_Hand_1_Ca_BS"/>
</dbReference>
<protein>
    <recommendedName>
        <fullName evidence="6">EF-hand domain-containing protein</fullName>
    </recommendedName>
</protein>
<dbReference type="GO" id="GO:0005509">
    <property type="term" value="F:calcium ion binding"/>
    <property type="evidence" value="ECO:0007669"/>
    <property type="project" value="InterPro"/>
</dbReference>
<dbReference type="PROSITE" id="PS00018">
    <property type="entry name" value="EF_HAND_1"/>
    <property type="match status" value="1"/>
</dbReference>
<evidence type="ECO:0000256" key="3">
    <source>
        <dbReference type="ARBA" id="ARBA00022837"/>
    </source>
</evidence>
<evidence type="ECO:0000259" key="6">
    <source>
        <dbReference type="PROSITE" id="PS50222"/>
    </source>
</evidence>
<dbReference type="SMART" id="SM00054">
    <property type="entry name" value="EFh"/>
    <property type="match status" value="2"/>
</dbReference>
<evidence type="ECO:0000313" key="8">
    <source>
        <dbReference type="Proteomes" id="UP000095751"/>
    </source>
</evidence>
<reference evidence="7 8" key="1">
    <citation type="submission" date="2016-09" db="EMBL/GenBank/DDBJ databases">
        <title>Extensive genetic diversity and differential bi-allelic expression allows diatom success in the polar Southern Ocean.</title>
        <authorList>
            <consortium name="DOE Joint Genome Institute"/>
            <person name="Mock T."/>
            <person name="Otillar R.P."/>
            <person name="Strauss J."/>
            <person name="Dupont C."/>
            <person name="Frickenhaus S."/>
            <person name="Maumus F."/>
            <person name="Mcmullan M."/>
            <person name="Sanges R."/>
            <person name="Schmutz J."/>
            <person name="Toseland A."/>
            <person name="Valas R."/>
            <person name="Veluchamy A."/>
            <person name="Ward B.J."/>
            <person name="Allen A."/>
            <person name="Barry K."/>
            <person name="Falciatore A."/>
            <person name="Ferrante M."/>
            <person name="Fortunato A.E."/>
            <person name="Gloeckner G."/>
            <person name="Gruber A."/>
            <person name="Hipkin R."/>
            <person name="Janech M."/>
            <person name="Kroth P."/>
            <person name="Leese F."/>
            <person name="Lindquist E."/>
            <person name="Lyon B.R."/>
            <person name="Martin J."/>
            <person name="Mayer C."/>
            <person name="Parker M."/>
            <person name="Quesneville H."/>
            <person name="Raymond J."/>
            <person name="Uhlig C."/>
            <person name="Valentin K.U."/>
            <person name="Worden A.Z."/>
            <person name="Armbrust E.V."/>
            <person name="Bowler C."/>
            <person name="Green B."/>
            <person name="Moulton V."/>
            <person name="Van Oosterhout C."/>
            <person name="Grigoriev I."/>
        </authorList>
    </citation>
    <scope>NUCLEOTIDE SEQUENCE [LARGE SCALE GENOMIC DNA]</scope>
    <source>
        <strain evidence="7 8">CCMP1102</strain>
    </source>
</reference>
<gene>
    <name evidence="7" type="ORF">FRACYDRAFT_261864</name>
</gene>
<feature type="domain" description="EF-hand" evidence="6">
    <location>
        <begin position="246"/>
        <end position="281"/>
    </location>
</feature>
<accession>A0A1E7FCE4</accession>
<keyword evidence="5" id="KW-0472">Membrane</keyword>
<dbReference type="OrthoDB" id="418595at2759"/>
<evidence type="ECO:0000256" key="1">
    <source>
        <dbReference type="ARBA" id="ARBA00022723"/>
    </source>
</evidence>
<dbReference type="Proteomes" id="UP000095751">
    <property type="component" value="Unassembled WGS sequence"/>
</dbReference>
<evidence type="ECO:0000256" key="2">
    <source>
        <dbReference type="ARBA" id="ARBA00022737"/>
    </source>
</evidence>